<evidence type="ECO:0000259" key="2">
    <source>
        <dbReference type="Pfam" id="PF03703"/>
    </source>
</evidence>
<dbReference type="PANTHER" id="PTHR34473">
    <property type="entry name" value="UPF0699 TRANSMEMBRANE PROTEIN YDBS"/>
    <property type="match status" value="1"/>
</dbReference>
<keyword evidence="1" id="KW-0472">Membrane</keyword>
<gene>
    <name evidence="3" type="ORF">GCM10010145_24120</name>
</gene>
<dbReference type="RefSeq" id="WP_189217124.1">
    <property type="nucleotide sequence ID" value="NZ_BMQK01000004.1"/>
</dbReference>
<evidence type="ECO:0000313" key="4">
    <source>
        <dbReference type="Proteomes" id="UP000620156"/>
    </source>
</evidence>
<comment type="caution">
    <text evidence="3">The sequence shown here is derived from an EMBL/GenBank/DDBJ whole genome shotgun (WGS) entry which is preliminary data.</text>
</comment>
<protein>
    <submittedName>
        <fullName evidence="3">Membrane protein</fullName>
    </submittedName>
</protein>
<reference evidence="3" key="1">
    <citation type="journal article" date="2014" name="Int. J. Syst. Evol. Microbiol.">
        <title>Complete genome sequence of Corynebacterium casei LMG S-19264T (=DSM 44701T), isolated from a smear-ripened cheese.</title>
        <authorList>
            <consortium name="US DOE Joint Genome Institute (JGI-PGF)"/>
            <person name="Walter F."/>
            <person name="Albersmeier A."/>
            <person name="Kalinowski J."/>
            <person name="Ruckert C."/>
        </authorList>
    </citation>
    <scope>NUCLEOTIDE SEQUENCE</scope>
    <source>
        <strain evidence="3">JCM 3131</strain>
    </source>
</reference>
<dbReference type="PANTHER" id="PTHR34473:SF3">
    <property type="entry name" value="TRANSMEMBRANE PROTEIN-RELATED"/>
    <property type="match status" value="1"/>
</dbReference>
<evidence type="ECO:0000256" key="1">
    <source>
        <dbReference type="SAM" id="Phobius"/>
    </source>
</evidence>
<reference evidence="3" key="2">
    <citation type="submission" date="2020-09" db="EMBL/GenBank/DDBJ databases">
        <authorList>
            <person name="Sun Q."/>
            <person name="Ohkuma M."/>
        </authorList>
    </citation>
    <scope>NUCLEOTIDE SEQUENCE</scope>
    <source>
        <strain evidence="3">JCM 3131</strain>
    </source>
</reference>
<keyword evidence="1" id="KW-1133">Transmembrane helix</keyword>
<dbReference type="Pfam" id="PF03703">
    <property type="entry name" value="bPH_2"/>
    <property type="match status" value="1"/>
</dbReference>
<dbReference type="Proteomes" id="UP000620156">
    <property type="component" value="Unassembled WGS sequence"/>
</dbReference>
<keyword evidence="1" id="KW-0812">Transmembrane</keyword>
<dbReference type="AlphaFoldDB" id="A0A918BD23"/>
<organism evidence="3 4">
    <name type="scientific">Streptomyces ruber</name>
    <dbReference type="NCBI Taxonomy" id="83378"/>
    <lineage>
        <taxon>Bacteria</taxon>
        <taxon>Bacillati</taxon>
        <taxon>Actinomycetota</taxon>
        <taxon>Actinomycetes</taxon>
        <taxon>Kitasatosporales</taxon>
        <taxon>Streptomycetaceae</taxon>
        <taxon>Streptomyces</taxon>
    </lineage>
</organism>
<keyword evidence="4" id="KW-1185">Reference proteome</keyword>
<dbReference type="EMBL" id="BMQK01000004">
    <property type="protein sequence ID" value="GGQ53887.1"/>
    <property type="molecule type" value="Genomic_DNA"/>
</dbReference>
<sequence>MAFPRPTADELVLRPPSNRVERRSIGWWAAQAVGVVVPPVFVLVLLALLIEPARPWLLLSAAIVGVPGAVTAVVMPVWRYRVHRWETTGDAVYTRAGWVRQEWRIAPLSRIQTVDTVRGPLQQLFGLATVTVTTASAAGAVRIDGLEHGFARDLVDELTKVTQATAGDAT</sequence>
<evidence type="ECO:0000313" key="3">
    <source>
        <dbReference type="EMBL" id="GGQ53887.1"/>
    </source>
</evidence>
<feature type="domain" description="YdbS-like PH" evidence="2">
    <location>
        <begin position="80"/>
        <end position="147"/>
    </location>
</feature>
<name>A0A918BD23_9ACTN</name>
<proteinExistence type="predicted"/>
<feature type="transmembrane region" description="Helical" evidence="1">
    <location>
        <begin position="56"/>
        <end position="78"/>
    </location>
</feature>
<feature type="transmembrane region" description="Helical" evidence="1">
    <location>
        <begin position="25"/>
        <end position="50"/>
    </location>
</feature>
<dbReference type="InterPro" id="IPR005182">
    <property type="entry name" value="YdbS-like_PH"/>
</dbReference>
<accession>A0A918BD23</accession>